<evidence type="ECO:0000313" key="2">
    <source>
        <dbReference type="Proteomes" id="UP000050700"/>
    </source>
</evidence>
<sequence>MVGLSQLVTITILKPRKTRKSERIDCDIWCS</sequence>
<organism evidence="1 2">
    <name type="scientific">Haemophilus influenzae</name>
    <dbReference type="NCBI Taxonomy" id="727"/>
    <lineage>
        <taxon>Bacteria</taxon>
        <taxon>Pseudomonadati</taxon>
        <taxon>Pseudomonadota</taxon>
        <taxon>Gammaproteobacteria</taxon>
        <taxon>Pasteurellales</taxon>
        <taxon>Pasteurellaceae</taxon>
        <taxon>Haemophilus</taxon>
    </lineage>
</organism>
<dbReference type="PATRIC" id="fig|727.582.peg.252"/>
<reference evidence="1 2" key="1">
    <citation type="submission" date="2014-05" db="EMBL/GenBank/DDBJ databases">
        <title>Methylome analysis of the phasevarions of Haemophilus influenzae.</title>
        <authorList>
            <person name="Atack J.M."/>
            <person name="Fox K.L."/>
            <person name="Power P.M."/>
            <person name="Clark T."/>
            <person name="Jurcisek J."/>
            <person name="Korlach J."/>
            <person name="Bakaletz L.O."/>
            <person name="Jennings M.P."/>
        </authorList>
    </citation>
    <scope>NUCLEOTIDE SEQUENCE [LARGE SCALE GENOMIC DNA]</scope>
    <source>
        <strain evidence="1 2">1209</strain>
    </source>
</reference>
<comment type="caution">
    <text evidence="1">The sequence shown here is derived from an EMBL/GenBank/DDBJ whole genome shotgun (WGS) entry which is preliminary data.</text>
</comment>
<dbReference type="Proteomes" id="UP000050700">
    <property type="component" value="Unassembled WGS sequence"/>
</dbReference>
<proteinExistence type="predicted"/>
<gene>
    <name evidence="1" type="ORF">NTHI1209_00294</name>
</gene>
<protein>
    <submittedName>
        <fullName evidence="1">Uncharacterized protein</fullName>
    </submittedName>
</protein>
<dbReference type="AlphaFoldDB" id="A0A158SUZ8"/>
<dbReference type="EMBL" id="JMQP01000002">
    <property type="protein sequence ID" value="KIS34692.1"/>
    <property type="molecule type" value="Genomic_DNA"/>
</dbReference>
<accession>A0A158SUZ8</accession>
<name>A0A158SUZ8_HAEIF</name>
<evidence type="ECO:0000313" key="1">
    <source>
        <dbReference type="EMBL" id="KIS34692.1"/>
    </source>
</evidence>